<keyword evidence="1" id="KW-0472">Membrane</keyword>
<organism evidence="2 3">
    <name type="scientific">Lichenicola cladoniae</name>
    <dbReference type="NCBI Taxonomy" id="1484109"/>
    <lineage>
        <taxon>Bacteria</taxon>
        <taxon>Pseudomonadati</taxon>
        <taxon>Pseudomonadota</taxon>
        <taxon>Alphaproteobacteria</taxon>
        <taxon>Acetobacterales</taxon>
        <taxon>Acetobacteraceae</taxon>
        <taxon>Lichenicola</taxon>
    </lineage>
</organism>
<dbReference type="EMBL" id="CP053708">
    <property type="protein sequence ID" value="QKE89729.1"/>
    <property type="molecule type" value="Genomic_DNA"/>
</dbReference>
<feature type="transmembrane region" description="Helical" evidence="1">
    <location>
        <begin position="58"/>
        <end position="76"/>
    </location>
</feature>
<evidence type="ECO:0000313" key="3">
    <source>
        <dbReference type="Proteomes" id="UP000500767"/>
    </source>
</evidence>
<name>A0A6M8HMU6_9PROT</name>
<sequence>MSEPGSTRRFQHWLETAPDWARILVPAIASTILGLLVGTAFILPALAYLWTDPGQRRVMLLLLAAVCAIIVVRRSSRLLRVVLDTAPGPWRLLLLGLYGLTAISLLAAVLLRNIGQLAGP</sequence>
<accession>A0A6M8HMU6</accession>
<proteinExistence type="predicted"/>
<evidence type="ECO:0000256" key="1">
    <source>
        <dbReference type="SAM" id="Phobius"/>
    </source>
</evidence>
<keyword evidence="3" id="KW-1185">Reference proteome</keyword>
<gene>
    <name evidence="2" type="ORF">HN018_06460</name>
</gene>
<reference evidence="2 3" key="1">
    <citation type="journal article" date="2014" name="World J. Microbiol. Biotechnol.">
        <title>Biodiversity and physiological characteristics of Antarctic and Arctic lichens-associated bacteria.</title>
        <authorList>
            <person name="Lee Y.M."/>
            <person name="Kim E.H."/>
            <person name="Lee H.K."/>
            <person name="Hong S.G."/>
        </authorList>
    </citation>
    <scope>NUCLEOTIDE SEQUENCE [LARGE SCALE GENOMIC DNA]</scope>
    <source>
        <strain evidence="2 3">PAMC 26569</strain>
    </source>
</reference>
<dbReference type="RefSeq" id="WP_171834717.1">
    <property type="nucleotide sequence ID" value="NZ_CP053708.1"/>
</dbReference>
<keyword evidence="1" id="KW-1133">Transmembrane helix</keyword>
<dbReference type="AlphaFoldDB" id="A0A6M8HMU6"/>
<feature type="transmembrane region" description="Helical" evidence="1">
    <location>
        <begin position="20"/>
        <end position="46"/>
    </location>
</feature>
<evidence type="ECO:0000313" key="2">
    <source>
        <dbReference type="EMBL" id="QKE89729.1"/>
    </source>
</evidence>
<protein>
    <recommendedName>
        <fullName evidence="4">Transmembrane protein</fullName>
    </recommendedName>
</protein>
<dbReference type="KEGG" id="lck:HN018_06460"/>
<evidence type="ECO:0008006" key="4">
    <source>
        <dbReference type="Google" id="ProtNLM"/>
    </source>
</evidence>
<dbReference type="Proteomes" id="UP000500767">
    <property type="component" value="Chromosome"/>
</dbReference>
<feature type="transmembrane region" description="Helical" evidence="1">
    <location>
        <begin position="88"/>
        <end position="111"/>
    </location>
</feature>
<keyword evidence="1" id="KW-0812">Transmembrane</keyword>